<comment type="caution">
    <text evidence="1">The sequence shown here is derived from an EMBL/GenBank/DDBJ whole genome shotgun (WGS) entry which is preliminary data.</text>
</comment>
<gene>
    <name evidence="1" type="ORF">AVEN_26381_1</name>
</gene>
<evidence type="ECO:0000313" key="1">
    <source>
        <dbReference type="EMBL" id="GBL59626.1"/>
    </source>
</evidence>
<keyword evidence="2" id="KW-1185">Reference proteome</keyword>
<protein>
    <submittedName>
        <fullName evidence="1">Uncharacterized protein</fullName>
    </submittedName>
</protein>
<accession>A0A4Y1ZN08</accession>
<evidence type="ECO:0000313" key="2">
    <source>
        <dbReference type="Proteomes" id="UP000499080"/>
    </source>
</evidence>
<sequence length="99" mass="11062">MVCCLDDEDNTSFSTGPHPCLRGRAHWLDSWWGPGRHISRDSLSPCFYAIPVGGRGVFNTDLIWPAPCQLTQQNLISIKESFVPKSESLLSGYRSHLSN</sequence>
<dbReference type="EMBL" id="BGPR01076149">
    <property type="protein sequence ID" value="GBL59626.1"/>
    <property type="molecule type" value="Genomic_DNA"/>
</dbReference>
<reference evidence="1 2" key="1">
    <citation type="journal article" date="2019" name="Sci. Rep.">
        <title>Orb-weaving spider Araneus ventricosus genome elucidates the spidroin gene catalogue.</title>
        <authorList>
            <person name="Kono N."/>
            <person name="Nakamura H."/>
            <person name="Ohtoshi R."/>
            <person name="Moran D.A.P."/>
            <person name="Shinohara A."/>
            <person name="Yoshida Y."/>
            <person name="Fujiwara M."/>
            <person name="Mori M."/>
            <person name="Tomita M."/>
            <person name="Arakawa K."/>
        </authorList>
    </citation>
    <scope>NUCLEOTIDE SEQUENCE [LARGE SCALE GENOMIC DNA]</scope>
</reference>
<dbReference type="AlphaFoldDB" id="A0A4Y1ZN08"/>
<organism evidence="1 2">
    <name type="scientific">Araneus ventricosus</name>
    <name type="common">Orbweaver spider</name>
    <name type="synonym">Epeira ventricosa</name>
    <dbReference type="NCBI Taxonomy" id="182803"/>
    <lineage>
        <taxon>Eukaryota</taxon>
        <taxon>Metazoa</taxon>
        <taxon>Ecdysozoa</taxon>
        <taxon>Arthropoda</taxon>
        <taxon>Chelicerata</taxon>
        <taxon>Arachnida</taxon>
        <taxon>Araneae</taxon>
        <taxon>Araneomorphae</taxon>
        <taxon>Entelegynae</taxon>
        <taxon>Araneoidea</taxon>
        <taxon>Araneidae</taxon>
        <taxon>Araneus</taxon>
    </lineage>
</organism>
<dbReference type="Proteomes" id="UP000499080">
    <property type="component" value="Unassembled WGS sequence"/>
</dbReference>
<name>A0A4Y1ZN08_ARAVE</name>
<proteinExistence type="predicted"/>